<name>A0A1H3Z3P9_9BACI</name>
<dbReference type="EMBL" id="FNQR01000003">
    <property type="protein sequence ID" value="SEA18399.1"/>
    <property type="molecule type" value="Genomic_DNA"/>
</dbReference>
<proteinExistence type="predicted"/>
<organism evidence="1 2">
    <name type="scientific">Thalassobacillus cyri</name>
    <dbReference type="NCBI Taxonomy" id="571932"/>
    <lineage>
        <taxon>Bacteria</taxon>
        <taxon>Bacillati</taxon>
        <taxon>Bacillota</taxon>
        <taxon>Bacilli</taxon>
        <taxon>Bacillales</taxon>
        <taxon>Bacillaceae</taxon>
        <taxon>Thalassobacillus</taxon>
    </lineage>
</organism>
<dbReference type="RefSeq" id="WP_093042957.1">
    <property type="nucleotide sequence ID" value="NZ_FNQR01000003.1"/>
</dbReference>
<dbReference type="OrthoDB" id="9846432at2"/>
<evidence type="ECO:0000313" key="2">
    <source>
        <dbReference type="Proteomes" id="UP000198584"/>
    </source>
</evidence>
<dbReference type="STRING" id="571932.SAMN05421743_103119"/>
<accession>A0A1H3Z3P9</accession>
<gene>
    <name evidence="1" type="ORF">SAMN05421743_103119</name>
</gene>
<evidence type="ECO:0000313" key="1">
    <source>
        <dbReference type="EMBL" id="SEA18399.1"/>
    </source>
</evidence>
<dbReference type="Proteomes" id="UP000198584">
    <property type="component" value="Unassembled WGS sequence"/>
</dbReference>
<sequence length="84" mass="9739">MCQGKLNRQEAQLAFRQLQESIANVHTYIGCWKQLVADKEGTKCRLDFEETERSTEQLIGQLRQIELNYLSGGQTEKEVTITEY</sequence>
<protein>
    <submittedName>
        <fullName evidence="1">Uncharacterized protein</fullName>
    </submittedName>
</protein>
<dbReference type="AlphaFoldDB" id="A0A1H3Z3P9"/>
<keyword evidence="2" id="KW-1185">Reference proteome</keyword>
<reference evidence="1 2" key="1">
    <citation type="submission" date="2016-10" db="EMBL/GenBank/DDBJ databases">
        <authorList>
            <person name="de Groot N.N."/>
        </authorList>
    </citation>
    <scope>NUCLEOTIDE SEQUENCE [LARGE SCALE GENOMIC DNA]</scope>
    <source>
        <strain evidence="1 2">CCM7597</strain>
    </source>
</reference>